<organism evidence="2 3">
    <name type="scientific">Thermanaeromonas toyohensis ToBE</name>
    <dbReference type="NCBI Taxonomy" id="698762"/>
    <lineage>
        <taxon>Bacteria</taxon>
        <taxon>Bacillati</taxon>
        <taxon>Bacillota</taxon>
        <taxon>Clostridia</taxon>
        <taxon>Neomoorellales</taxon>
        <taxon>Neomoorellaceae</taxon>
        <taxon>Thermanaeromonas</taxon>
    </lineage>
</organism>
<dbReference type="AlphaFoldDB" id="A0A1W1VZR2"/>
<keyword evidence="3" id="KW-1185">Reference proteome</keyword>
<keyword evidence="1" id="KW-1133">Transmembrane helix</keyword>
<feature type="transmembrane region" description="Helical" evidence="1">
    <location>
        <begin position="12"/>
        <end position="31"/>
    </location>
</feature>
<keyword evidence="1" id="KW-0812">Transmembrane</keyword>
<reference evidence="2 3" key="1">
    <citation type="submission" date="2017-04" db="EMBL/GenBank/DDBJ databases">
        <authorList>
            <person name="Afonso C.L."/>
            <person name="Miller P.J."/>
            <person name="Scott M.A."/>
            <person name="Spackman E."/>
            <person name="Goraichik I."/>
            <person name="Dimitrov K.M."/>
            <person name="Suarez D.L."/>
            <person name="Swayne D.E."/>
        </authorList>
    </citation>
    <scope>NUCLEOTIDE SEQUENCE [LARGE SCALE GENOMIC DNA]</scope>
    <source>
        <strain evidence="2 3">ToBE</strain>
    </source>
</reference>
<keyword evidence="1" id="KW-0472">Membrane</keyword>
<name>A0A1W1VZR2_9FIRM</name>
<accession>A0A1W1VZR2</accession>
<evidence type="ECO:0000256" key="1">
    <source>
        <dbReference type="SAM" id="Phobius"/>
    </source>
</evidence>
<protein>
    <submittedName>
        <fullName evidence="2">Uncharacterized protein</fullName>
    </submittedName>
</protein>
<evidence type="ECO:0000313" key="3">
    <source>
        <dbReference type="Proteomes" id="UP000192569"/>
    </source>
</evidence>
<feature type="transmembrane region" description="Helical" evidence="1">
    <location>
        <begin position="116"/>
        <end position="139"/>
    </location>
</feature>
<dbReference type="Proteomes" id="UP000192569">
    <property type="component" value="Chromosome I"/>
</dbReference>
<feature type="transmembrane region" description="Helical" evidence="1">
    <location>
        <begin position="37"/>
        <end position="58"/>
    </location>
</feature>
<dbReference type="EMBL" id="LT838272">
    <property type="protein sequence ID" value="SMB98849.1"/>
    <property type="molecule type" value="Genomic_DNA"/>
</dbReference>
<proteinExistence type="predicted"/>
<dbReference type="STRING" id="698762.SAMN00808754_2584"/>
<feature type="transmembrane region" description="Helical" evidence="1">
    <location>
        <begin position="70"/>
        <end position="96"/>
    </location>
</feature>
<sequence length="145" mass="15825">MAWLLLAGLLHPGAGLLAIIALLLFYILYYAPPQNLLSILLLVGGIIAALTLAIIGWRKAPRERLNLNKSLVLGITILLIGSALLGPRLGFGLAGIAGATELGELKKAGARWYWRYLGSIFLPRLSFFILWLLLLGYTLKYLADL</sequence>
<gene>
    <name evidence="2" type="ORF">SAMN00808754_2584</name>
</gene>
<evidence type="ECO:0000313" key="2">
    <source>
        <dbReference type="EMBL" id="SMB98849.1"/>
    </source>
</evidence>